<dbReference type="EMBL" id="JBAHYK010000339">
    <property type="protein sequence ID" value="KAL0575076.1"/>
    <property type="molecule type" value="Genomic_DNA"/>
</dbReference>
<evidence type="ECO:0000313" key="3">
    <source>
        <dbReference type="Proteomes" id="UP001465976"/>
    </source>
</evidence>
<proteinExistence type="predicted"/>
<dbReference type="Proteomes" id="UP001465976">
    <property type="component" value="Unassembled WGS sequence"/>
</dbReference>
<gene>
    <name evidence="2" type="ORF">V5O48_006895</name>
</gene>
<sequence>MALKEDLRGARHWMETQGVAAEDDEQQVVKYQGLQIPFKTTPSIHPVASAGRTLRFKVIADTRDSILGEVGGHSGGWTNGVGKSEQLTVRGRKNVSSGATSNEKAEERPAIAGTQRVLTQGTLKRKPLG</sequence>
<accession>A0ABR3FIP4</accession>
<organism evidence="2 3">
    <name type="scientific">Marasmius crinis-equi</name>
    <dbReference type="NCBI Taxonomy" id="585013"/>
    <lineage>
        <taxon>Eukaryota</taxon>
        <taxon>Fungi</taxon>
        <taxon>Dikarya</taxon>
        <taxon>Basidiomycota</taxon>
        <taxon>Agaricomycotina</taxon>
        <taxon>Agaricomycetes</taxon>
        <taxon>Agaricomycetidae</taxon>
        <taxon>Agaricales</taxon>
        <taxon>Marasmiineae</taxon>
        <taxon>Marasmiaceae</taxon>
        <taxon>Marasmius</taxon>
    </lineage>
</organism>
<keyword evidence="3" id="KW-1185">Reference proteome</keyword>
<reference evidence="2 3" key="1">
    <citation type="submission" date="2024-02" db="EMBL/GenBank/DDBJ databases">
        <title>A draft genome for the cacao thread blight pathogen Marasmius crinis-equi.</title>
        <authorList>
            <person name="Cohen S.P."/>
            <person name="Baruah I.K."/>
            <person name="Amoako-Attah I."/>
            <person name="Bukari Y."/>
            <person name="Meinhardt L.W."/>
            <person name="Bailey B.A."/>
        </authorList>
    </citation>
    <scope>NUCLEOTIDE SEQUENCE [LARGE SCALE GENOMIC DNA]</scope>
    <source>
        <strain evidence="2 3">GH-76</strain>
    </source>
</reference>
<name>A0ABR3FIP4_9AGAR</name>
<feature type="region of interest" description="Disordered" evidence="1">
    <location>
        <begin position="91"/>
        <end position="112"/>
    </location>
</feature>
<evidence type="ECO:0000256" key="1">
    <source>
        <dbReference type="SAM" id="MobiDB-lite"/>
    </source>
</evidence>
<protein>
    <submittedName>
        <fullName evidence="2">Uncharacterized protein</fullName>
    </submittedName>
</protein>
<evidence type="ECO:0000313" key="2">
    <source>
        <dbReference type="EMBL" id="KAL0575076.1"/>
    </source>
</evidence>
<comment type="caution">
    <text evidence="2">The sequence shown here is derived from an EMBL/GenBank/DDBJ whole genome shotgun (WGS) entry which is preliminary data.</text>
</comment>